<comment type="caution">
    <text evidence="1">The sequence shown here is derived from an EMBL/GenBank/DDBJ whole genome shotgun (WGS) entry which is preliminary data.</text>
</comment>
<evidence type="ECO:0000313" key="1">
    <source>
        <dbReference type="EMBL" id="MBE5055286.1"/>
    </source>
</evidence>
<organism evidence="1 2">
    <name type="scientific">Pseudoflavonifractor gallinarum</name>
    <dbReference type="NCBI Taxonomy" id="2779352"/>
    <lineage>
        <taxon>Bacteria</taxon>
        <taxon>Bacillati</taxon>
        <taxon>Bacillota</taxon>
        <taxon>Clostridia</taxon>
        <taxon>Eubacteriales</taxon>
        <taxon>Oscillospiraceae</taxon>
        <taxon>Pseudoflavonifractor</taxon>
    </lineage>
</organism>
<gene>
    <name evidence="1" type="ORF">INF37_04645</name>
</gene>
<sequence length="125" mass="14709">MSKTSDLRRAITARLRTACPRVEYGQAGDETARPYIVYTLETIGSVDDMETLELEINCMDYGTNTELCETIADQAEALFDKWYYLNDEIQFSTYVDRRQPVTEEDRSIIRRRLLIEIHMTERRDK</sequence>
<keyword evidence="2" id="KW-1185">Reference proteome</keyword>
<proteinExistence type="predicted"/>
<evidence type="ECO:0008006" key="3">
    <source>
        <dbReference type="Google" id="ProtNLM"/>
    </source>
</evidence>
<reference evidence="1 2" key="1">
    <citation type="submission" date="2020-10" db="EMBL/GenBank/DDBJ databases">
        <title>ChiBAC.</title>
        <authorList>
            <person name="Zenner C."/>
            <person name="Hitch T.C.A."/>
            <person name="Clavel T."/>
        </authorList>
    </citation>
    <scope>NUCLEOTIDE SEQUENCE [LARGE SCALE GENOMIC DNA]</scope>
    <source>
        <strain evidence="1 2">DSM 107456</strain>
    </source>
</reference>
<protein>
    <recommendedName>
        <fullName evidence="3">DUF3168 domain-containing protein</fullName>
    </recommendedName>
</protein>
<accession>A0ABR9R9G8</accession>
<evidence type="ECO:0000313" key="2">
    <source>
        <dbReference type="Proteomes" id="UP000806211"/>
    </source>
</evidence>
<dbReference type="Proteomes" id="UP000806211">
    <property type="component" value="Unassembled WGS sequence"/>
</dbReference>
<name>A0ABR9R9G8_9FIRM</name>
<dbReference type="EMBL" id="JADCKF010000003">
    <property type="protein sequence ID" value="MBE5055286.1"/>
    <property type="molecule type" value="Genomic_DNA"/>
</dbReference>
<dbReference type="RefSeq" id="WP_193536736.1">
    <property type="nucleotide sequence ID" value="NZ_JADCKF010000003.1"/>
</dbReference>